<sequence>MKKLKASNGNEDNGMVAYMKEFLKDKIIRGSNLREKIGQVLEKGTLSPTVALPLPSLVGFCWQSLWNSQTYHARLVPPTVAYREACRSDLENDELSRSLQTSNFLRSELRCLVPSLNASLCCGLRRELEVRSEELKQEGAMLLKMLSFEVDTC</sequence>
<comment type="caution">
    <text evidence="1">The sequence shown here is derived from an EMBL/GenBank/DDBJ whole genome shotgun (WGS) entry which is preliminary data.</text>
</comment>
<keyword evidence="2" id="KW-1185">Reference proteome</keyword>
<evidence type="ECO:0000313" key="2">
    <source>
        <dbReference type="Proteomes" id="UP001060085"/>
    </source>
</evidence>
<dbReference type="Proteomes" id="UP001060085">
    <property type="component" value="Linkage Group LG01"/>
</dbReference>
<protein>
    <submittedName>
        <fullName evidence="1">Uncharacterized protein</fullName>
    </submittedName>
</protein>
<gene>
    <name evidence="1" type="ORF">M9H77_02596</name>
</gene>
<reference evidence="2" key="1">
    <citation type="journal article" date="2023" name="Nat. Plants">
        <title>Single-cell RNA sequencing provides a high-resolution roadmap for understanding the multicellular compartmentation of specialized metabolism.</title>
        <authorList>
            <person name="Sun S."/>
            <person name="Shen X."/>
            <person name="Li Y."/>
            <person name="Li Y."/>
            <person name="Wang S."/>
            <person name="Li R."/>
            <person name="Zhang H."/>
            <person name="Shen G."/>
            <person name="Guo B."/>
            <person name="Wei J."/>
            <person name="Xu J."/>
            <person name="St-Pierre B."/>
            <person name="Chen S."/>
            <person name="Sun C."/>
        </authorList>
    </citation>
    <scope>NUCLEOTIDE SEQUENCE [LARGE SCALE GENOMIC DNA]</scope>
</reference>
<proteinExistence type="predicted"/>
<accession>A0ACC0C8Z3</accession>
<name>A0ACC0C8Z3_CATRO</name>
<organism evidence="1 2">
    <name type="scientific">Catharanthus roseus</name>
    <name type="common">Madagascar periwinkle</name>
    <name type="synonym">Vinca rosea</name>
    <dbReference type="NCBI Taxonomy" id="4058"/>
    <lineage>
        <taxon>Eukaryota</taxon>
        <taxon>Viridiplantae</taxon>
        <taxon>Streptophyta</taxon>
        <taxon>Embryophyta</taxon>
        <taxon>Tracheophyta</taxon>
        <taxon>Spermatophyta</taxon>
        <taxon>Magnoliopsida</taxon>
        <taxon>eudicotyledons</taxon>
        <taxon>Gunneridae</taxon>
        <taxon>Pentapetalae</taxon>
        <taxon>asterids</taxon>
        <taxon>lamiids</taxon>
        <taxon>Gentianales</taxon>
        <taxon>Apocynaceae</taxon>
        <taxon>Rauvolfioideae</taxon>
        <taxon>Vinceae</taxon>
        <taxon>Catharanthinae</taxon>
        <taxon>Catharanthus</taxon>
    </lineage>
</organism>
<evidence type="ECO:0000313" key="1">
    <source>
        <dbReference type="EMBL" id="KAI5681369.1"/>
    </source>
</evidence>
<dbReference type="EMBL" id="CM044701">
    <property type="protein sequence ID" value="KAI5681369.1"/>
    <property type="molecule type" value="Genomic_DNA"/>
</dbReference>